<keyword evidence="5" id="KW-0460">Magnesium</keyword>
<evidence type="ECO:0000256" key="2">
    <source>
        <dbReference type="ARBA" id="ARBA00001933"/>
    </source>
</evidence>
<name>A0A1Q2M7S4_9GAMM</name>
<dbReference type="GO" id="GO:0018114">
    <property type="term" value="F:threonine racemase activity"/>
    <property type="evidence" value="ECO:0007669"/>
    <property type="project" value="TreeGrafter"/>
</dbReference>
<feature type="domain" description="Tryptophan synthase beta chain-like PALP" evidence="8">
    <location>
        <begin position="31"/>
        <end position="318"/>
    </location>
</feature>
<dbReference type="GO" id="GO:0000287">
    <property type="term" value="F:magnesium ion binding"/>
    <property type="evidence" value="ECO:0007669"/>
    <property type="project" value="TreeGrafter"/>
</dbReference>
<dbReference type="Proteomes" id="UP000188219">
    <property type="component" value="Chromosome"/>
</dbReference>
<organism evidence="9 10">
    <name type="scientific">Microbulbifer agarilyticus</name>
    <dbReference type="NCBI Taxonomy" id="260552"/>
    <lineage>
        <taxon>Bacteria</taxon>
        <taxon>Pseudomonadati</taxon>
        <taxon>Pseudomonadota</taxon>
        <taxon>Gammaproteobacteria</taxon>
        <taxon>Cellvibrionales</taxon>
        <taxon>Microbulbiferaceae</taxon>
        <taxon>Microbulbifer</taxon>
    </lineage>
</organism>
<evidence type="ECO:0000256" key="5">
    <source>
        <dbReference type="ARBA" id="ARBA00022842"/>
    </source>
</evidence>
<dbReference type="OrthoDB" id="9811476at2"/>
<reference evidence="9" key="1">
    <citation type="submission" date="2017-02" db="EMBL/GenBank/DDBJ databases">
        <title>Genome of Microbulbifer agarilyticus GP101.</title>
        <authorList>
            <person name="Jung J."/>
            <person name="Bae S.S."/>
            <person name="Baek K."/>
        </authorList>
    </citation>
    <scope>NUCLEOTIDE SEQUENCE [LARGE SCALE GENOMIC DNA]</scope>
    <source>
        <strain evidence="9">GP101</strain>
    </source>
</reference>
<evidence type="ECO:0000256" key="7">
    <source>
        <dbReference type="ARBA" id="ARBA00023239"/>
    </source>
</evidence>
<dbReference type="PANTHER" id="PTHR43050:SF1">
    <property type="entry name" value="SERINE RACEMASE"/>
    <property type="match status" value="1"/>
</dbReference>
<dbReference type="STRING" id="260552.Mag101_11985"/>
<sequence length="334" mass="34536">MGNFVSDSPVESIDLPLAADIFTAAERLCGLVHRTPLITSSALNDILGAEVYFKCEHLQKVGAFKARGAANALFQLPAGTSMVATHSSGNHGAALAWAASQRGIQCTVVMPENAPAAKRTAVAGYGAKIVLCAPTLAARESTLAQVVAETGAHVVPPFDDARIIAGQGTVAQEVIGQCRELGFEPDLLVAPVGGGGLLAGVGLAVSALAPQIKVLGAEPQGADDAQRSLRGGVRITEQTADTIADGLRTTLGLRNFSVIRETVNDIVTVSEVGIRQALELLWTRTKQLVEPSAATGVAALLEHRARFRGKKVAVVLTGGNMDLAAISTLLTEAP</sequence>
<evidence type="ECO:0000259" key="8">
    <source>
        <dbReference type="Pfam" id="PF00291"/>
    </source>
</evidence>
<dbReference type="EMBL" id="CP019650">
    <property type="protein sequence ID" value="AQQ68282.1"/>
    <property type="molecule type" value="Genomic_DNA"/>
</dbReference>
<dbReference type="InterPro" id="IPR036052">
    <property type="entry name" value="TrpB-like_PALP_sf"/>
</dbReference>
<dbReference type="GO" id="GO:0003941">
    <property type="term" value="F:L-serine ammonia-lyase activity"/>
    <property type="evidence" value="ECO:0007669"/>
    <property type="project" value="TreeGrafter"/>
</dbReference>
<comment type="cofactor">
    <cofactor evidence="3">
        <name>Mn(2+)</name>
        <dbReference type="ChEBI" id="CHEBI:29035"/>
    </cofactor>
</comment>
<evidence type="ECO:0000256" key="4">
    <source>
        <dbReference type="ARBA" id="ARBA00001946"/>
    </source>
</evidence>
<evidence type="ECO:0000256" key="6">
    <source>
        <dbReference type="ARBA" id="ARBA00022898"/>
    </source>
</evidence>
<dbReference type="Gene3D" id="3.40.50.1100">
    <property type="match status" value="2"/>
</dbReference>
<evidence type="ECO:0000256" key="1">
    <source>
        <dbReference type="ARBA" id="ARBA00001913"/>
    </source>
</evidence>
<dbReference type="AlphaFoldDB" id="A0A1Q2M7S4"/>
<dbReference type="GO" id="GO:0070179">
    <property type="term" value="P:D-serine biosynthetic process"/>
    <property type="evidence" value="ECO:0007669"/>
    <property type="project" value="TreeGrafter"/>
</dbReference>
<dbReference type="InterPro" id="IPR001926">
    <property type="entry name" value="TrpB-like_PALP"/>
</dbReference>
<dbReference type="eggNOG" id="COG1171">
    <property type="taxonomic scope" value="Bacteria"/>
</dbReference>
<evidence type="ECO:0000256" key="3">
    <source>
        <dbReference type="ARBA" id="ARBA00001936"/>
    </source>
</evidence>
<gene>
    <name evidence="9" type="ORF">Mag101_11985</name>
</gene>
<dbReference type="PANTHER" id="PTHR43050">
    <property type="entry name" value="SERINE / THREONINE RACEMASE FAMILY MEMBER"/>
    <property type="match status" value="1"/>
</dbReference>
<evidence type="ECO:0000313" key="9">
    <source>
        <dbReference type="EMBL" id="AQQ68282.1"/>
    </source>
</evidence>
<dbReference type="InterPro" id="IPR000634">
    <property type="entry name" value="Ser/Thr_deHydtase_PyrdxlP-BS"/>
</dbReference>
<keyword evidence="6" id="KW-0663">Pyridoxal phosphate</keyword>
<dbReference type="CDD" id="cd01562">
    <property type="entry name" value="Thr-dehyd"/>
    <property type="match status" value="1"/>
</dbReference>
<protein>
    <submittedName>
        <fullName evidence="9">Serine dehydratase</fullName>
    </submittedName>
</protein>
<dbReference type="FunFam" id="3.40.50.1100:FF:000041">
    <property type="entry name" value="Threonine ammonia-lyase, variant"/>
    <property type="match status" value="1"/>
</dbReference>
<comment type="cofactor">
    <cofactor evidence="2">
        <name>pyridoxal 5'-phosphate</name>
        <dbReference type="ChEBI" id="CHEBI:597326"/>
    </cofactor>
</comment>
<dbReference type="KEGG" id="maga:Mag101_11985"/>
<dbReference type="Pfam" id="PF00291">
    <property type="entry name" value="PALP"/>
    <property type="match status" value="1"/>
</dbReference>
<dbReference type="GO" id="GO:0030170">
    <property type="term" value="F:pyridoxal phosphate binding"/>
    <property type="evidence" value="ECO:0007669"/>
    <property type="project" value="InterPro"/>
</dbReference>
<comment type="cofactor">
    <cofactor evidence="1">
        <name>Ca(2+)</name>
        <dbReference type="ChEBI" id="CHEBI:29108"/>
    </cofactor>
</comment>
<accession>A0A1Q2M7S4</accession>
<evidence type="ECO:0000313" key="10">
    <source>
        <dbReference type="Proteomes" id="UP000188219"/>
    </source>
</evidence>
<dbReference type="SUPFAM" id="SSF53686">
    <property type="entry name" value="Tryptophan synthase beta subunit-like PLP-dependent enzymes"/>
    <property type="match status" value="1"/>
</dbReference>
<comment type="cofactor">
    <cofactor evidence="4">
        <name>Mg(2+)</name>
        <dbReference type="ChEBI" id="CHEBI:18420"/>
    </cofactor>
</comment>
<dbReference type="GO" id="GO:0005524">
    <property type="term" value="F:ATP binding"/>
    <property type="evidence" value="ECO:0007669"/>
    <property type="project" value="TreeGrafter"/>
</dbReference>
<proteinExistence type="predicted"/>
<keyword evidence="10" id="KW-1185">Reference proteome</keyword>
<keyword evidence="7" id="KW-0456">Lyase</keyword>
<dbReference type="GO" id="GO:0030378">
    <property type="term" value="F:serine racemase activity"/>
    <property type="evidence" value="ECO:0007669"/>
    <property type="project" value="TreeGrafter"/>
</dbReference>
<dbReference type="PROSITE" id="PS00165">
    <property type="entry name" value="DEHYDRATASE_SER_THR"/>
    <property type="match status" value="1"/>
</dbReference>